<sequence>MDTEDVFIRMKNVFTEFSTILGDNTKVNVIAAPLSVKDAIGTPVKNDYPLQRGVEKLMEANVLGSKGQAYTDHYGNFYGSLRDVLSLKLKDNYERAVFIATFNALLRVFKIVNNTIHCKNEEMEYCGKIIAKSIKKKYCTVKNIWLVGPQPRILENLSNNFIVRVTDRDINKIGKRILGGNNNIIIENPVIGPELSEWADLIIATGSIFVNNTFGDILACDKPILLYGTTASGPAHALGIPRCCPCSR</sequence>
<dbReference type="AlphaFoldDB" id="A0A520KTX1"/>
<name>A0A520KTX1_METT2</name>
<dbReference type="Proteomes" id="UP000317158">
    <property type="component" value="Unassembled WGS sequence"/>
</dbReference>
<dbReference type="SUPFAM" id="SSF159713">
    <property type="entry name" value="Dhaf3308-like"/>
    <property type="match status" value="1"/>
</dbReference>
<evidence type="ECO:0000313" key="1">
    <source>
        <dbReference type="EMBL" id="RZN65529.1"/>
    </source>
</evidence>
<dbReference type="EMBL" id="RXIF01000002">
    <property type="protein sequence ID" value="RZN65529.1"/>
    <property type="molecule type" value="Genomic_DNA"/>
</dbReference>
<dbReference type="Gene3D" id="3.40.50.11590">
    <property type="match status" value="1"/>
</dbReference>
<protein>
    <recommendedName>
        <fullName evidence="3">Heavy-metal chelation domain-containing protein</fullName>
    </recommendedName>
</protein>
<proteinExistence type="predicted"/>
<gene>
    <name evidence="1" type="ORF">EF806_01160</name>
</gene>
<evidence type="ECO:0000313" key="2">
    <source>
        <dbReference type="Proteomes" id="UP000317158"/>
    </source>
</evidence>
<organism evidence="1 2">
    <name type="scientific">Methanoliparum thermophilum</name>
    <dbReference type="NCBI Taxonomy" id="2491083"/>
    <lineage>
        <taxon>Archaea</taxon>
        <taxon>Methanobacteriati</taxon>
        <taxon>Methanobacteriota</taxon>
        <taxon>Candidatus Methanoliparia</taxon>
        <taxon>Candidatus Methanoliparales</taxon>
        <taxon>Candidatus Methanoliparaceae</taxon>
        <taxon>Candidatus Methanoliparum</taxon>
    </lineage>
</organism>
<comment type="caution">
    <text evidence="1">The sequence shown here is derived from an EMBL/GenBank/DDBJ whole genome shotgun (WGS) entry which is preliminary data.</text>
</comment>
<accession>A0A520KTX1</accession>
<reference evidence="1 2" key="1">
    <citation type="journal article" date="2019" name="Nat. Microbiol.">
        <title>Wide diversity of methane and short-chain alkane metabolisms in uncultured archaea.</title>
        <authorList>
            <person name="Borrel G."/>
            <person name="Adam P.S."/>
            <person name="McKay L.J."/>
            <person name="Chen L.X."/>
            <person name="Sierra-Garcia I.N."/>
            <person name="Sieber C.M."/>
            <person name="Letourneur Q."/>
            <person name="Ghozlane A."/>
            <person name="Andersen G.L."/>
            <person name="Li W.J."/>
            <person name="Hallam S.J."/>
            <person name="Muyzer G."/>
            <person name="de Oliveira V.M."/>
            <person name="Inskeep W.P."/>
            <person name="Banfield J.F."/>
            <person name="Gribaldo S."/>
        </authorList>
    </citation>
    <scope>NUCLEOTIDE SEQUENCE [LARGE SCALE GENOMIC DNA]</scope>
    <source>
        <strain evidence="1">NM1a</strain>
    </source>
</reference>
<evidence type="ECO:0008006" key="3">
    <source>
        <dbReference type="Google" id="ProtNLM"/>
    </source>
</evidence>